<feature type="compositionally biased region" description="Low complexity" evidence="1">
    <location>
        <begin position="600"/>
        <end position="612"/>
    </location>
</feature>
<protein>
    <submittedName>
        <fullName evidence="2">Uncharacterized protein</fullName>
    </submittedName>
</protein>
<feature type="region of interest" description="Disordered" evidence="1">
    <location>
        <begin position="474"/>
        <end position="616"/>
    </location>
</feature>
<sequence length="633" mass="67822">MTGSKLSKLARRLAANQEWVAEPASAWKDLIFQARATVDQLSQGDVVTLIVSLQTAHARRTSAVSPSLEASALTTGEIREFCNDLVQKFRETGEDANVLSLAKLLNALYRLEYFDRPVQPFQSPSASSRHQRGRNDPHMQARRASRYFHTLLSRRGAELLRVPEELAALSFAELAGLLHSGTVCGFYDVKLFEAVCGGAGPVGVPLGERQGVWRASECGVSGLLDLLRVTARYVRSFEDVLEAGGADRARLGAASVEEVGALLPVWREQLESLLGSIGRQVPLLPLGDALALLDALRTVKVKPGKLLDDLAVSCILPRVNSMSPHEALRTSRLLLSLDFHLSEFFRVCQHRAVHEETEFGLREAAGIAQCVVALGLPVPPKRTAPAQPLTPNQIPGRAVGGDLLGRGTGTGTGKGLQMDDREVERKFFFRISLHINQILDEAGRDTLNWAHLSALHSRVRSLSLHSPALEAILSESGHGHGHGDRQGKGEVERESRERGEGGDLDGGEMQQSGPGGRSERQGGQRDEIPFSDNPEIASSKSIASLASSSSQQSVEMAAKGLEATTVPTDSEEATEIVSASSDTTALPLEKSFPNHFGGESSNSTSGSSNRTSLAPALDSKGIVGGQTVASCVL</sequence>
<feature type="compositionally biased region" description="Low complexity" evidence="1">
    <location>
        <begin position="536"/>
        <end position="553"/>
    </location>
</feature>
<dbReference type="EMBL" id="CDMZ01002201">
    <property type="protein sequence ID" value="CEM41259.1"/>
    <property type="molecule type" value="Genomic_DNA"/>
</dbReference>
<feature type="compositionally biased region" description="Basic and acidic residues" evidence="1">
    <location>
        <begin position="477"/>
        <end position="501"/>
    </location>
</feature>
<dbReference type="AlphaFoldDB" id="A0A0G4HB81"/>
<reference evidence="2" key="1">
    <citation type="submission" date="2014-11" db="EMBL/GenBank/DDBJ databases">
        <authorList>
            <person name="Otto D Thomas"/>
            <person name="Naeem Raeece"/>
        </authorList>
    </citation>
    <scope>NUCLEOTIDE SEQUENCE</scope>
</reference>
<feature type="compositionally biased region" description="Basic and acidic residues" evidence="1">
    <location>
        <begin position="517"/>
        <end position="528"/>
    </location>
</feature>
<name>A0A0G4HB81_9ALVE</name>
<proteinExistence type="predicted"/>
<organism evidence="2">
    <name type="scientific">Chromera velia CCMP2878</name>
    <dbReference type="NCBI Taxonomy" id="1169474"/>
    <lineage>
        <taxon>Eukaryota</taxon>
        <taxon>Sar</taxon>
        <taxon>Alveolata</taxon>
        <taxon>Colpodellida</taxon>
        <taxon>Chromeraceae</taxon>
        <taxon>Chromera</taxon>
    </lineage>
</organism>
<gene>
    <name evidence="2" type="ORF">Cvel_6180</name>
</gene>
<accession>A0A0G4HB81</accession>
<evidence type="ECO:0000313" key="2">
    <source>
        <dbReference type="EMBL" id="CEM41259.1"/>
    </source>
</evidence>
<dbReference type="VEuPathDB" id="CryptoDB:Cvel_6180"/>
<feature type="region of interest" description="Disordered" evidence="1">
    <location>
        <begin position="120"/>
        <end position="139"/>
    </location>
</feature>
<evidence type="ECO:0000256" key="1">
    <source>
        <dbReference type="SAM" id="MobiDB-lite"/>
    </source>
</evidence>